<proteinExistence type="predicted"/>
<dbReference type="EMBL" id="JBBNAE010000001">
    <property type="protein sequence ID" value="KAK9154311.1"/>
    <property type="molecule type" value="Genomic_DNA"/>
</dbReference>
<dbReference type="Proteomes" id="UP001417504">
    <property type="component" value="Unassembled WGS sequence"/>
</dbReference>
<name>A0AAP0KKL4_9MAGN</name>
<comment type="caution">
    <text evidence="2">The sequence shown here is derived from an EMBL/GenBank/DDBJ whole genome shotgun (WGS) entry which is preliminary data.</text>
</comment>
<evidence type="ECO:0000256" key="1">
    <source>
        <dbReference type="SAM" id="MobiDB-lite"/>
    </source>
</evidence>
<evidence type="ECO:0000313" key="2">
    <source>
        <dbReference type="EMBL" id="KAK9154311.1"/>
    </source>
</evidence>
<feature type="compositionally biased region" description="Polar residues" evidence="1">
    <location>
        <begin position="57"/>
        <end position="69"/>
    </location>
</feature>
<sequence>MTGNEADRELPSLEGINNVEKSFPIKEEREEVNHSSSSSSHMATNGQRIKRKKSSDVDPNQGLTQLPTD</sequence>
<keyword evidence="3" id="KW-1185">Reference proteome</keyword>
<evidence type="ECO:0000313" key="3">
    <source>
        <dbReference type="Proteomes" id="UP001417504"/>
    </source>
</evidence>
<protein>
    <submittedName>
        <fullName evidence="2">Uncharacterized protein</fullName>
    </submittedName>
</protein>
<feature type="compositionally biased region" description="Basic and acidic residues" evidence="1">
    <location>
        <begin position="23"/>
        <end position="33"/>
    </location>
</feature>
<feature type="compositionally biased region" description="Basic and acidic residues" evidence="1">
    <location>
        <begin position="1"/>
        <end position="11"/>
    </location>
</feature>
<accession>A0AAP0KKL4</accession>
<reference evidence="2 3" key="1">
    <citation type="submission" date="2024-01" db="EMBL/GenBank/DDBJ databases">
        <title>Genome assemblies of Stephania.</title>
        <authorList>
            <person name="Yang L."/>
        </authorList>
    </citation>
    <scope>NUCLEOTIDE SEQUENCE [LARGE SCALE GENOMIC DNA]</scope>
    <source>
        <strain evidence="2">QJT</strain>
        <tissue evidence="2">Leaf</tissue>
    </source>
</reference>
<gene>
    <name evidence="2" type="ORF">Sjap_001791</name>
</gene>
<organism evidence="2 3">
    <name type="scientific">Stephania japonica</name>
    <dbReference type="NCBI Taxonomy" id="461633"/>
    <lineage>
        <taxon>Eukaryota</taxon>
        <taxon>Viridiplantae</taxon>
        <taxon>Streptophyta</taxon>
        <taxon>Embryophyta</taxon>
        <taxon>Tracheophyta</taxon>
        <taxon>Spermatophyta</taxon>
        <taxon>Magnoliopsida</taxon>
        <taxon>Ranunculales</taxon>
        <taxon>Menispermaceae</taxon>
        <taxon>Menispermoideae</taxon>
        <taxon>Cissampelideae</taxon>
        <taxon>Stephania</taxon>
    </lineage>
</organism>
<dbReference type="AlphaFoldDB" id="A0AAP0KKL4"/>
<feature type="region of interest" description="Disordered" evidence="1">
    <location>
        <begin position="1"/>
        <end position="69"/>
    </location>
</feature>